<organism evidence="1">
    <name type="scientific">Anguilla anguilla</name>
    <name type="common">European freshwater eel</name>
    <name type="synonym">Muraena anguilla</name>
    <dbReference type="NCBI Taxonomy" id="7936"/>
    <lineage>
        <taxon>Eukaryota</taxon>
        <taxon>Metazoa</taxon>
        <taxon>Chordata</taxon>
        <taxon>Craniata</taxon>
        <taxon>Vertebrata</taxon>
        <taxon>Euteleostomi</taxon>
        <taxon>Actinopterygii</taxon>
        <taxon>Neopterygii</taxon>
        <taxon>Teleostei</taxon>
        <taxon>Anguilliformes</taxon>
        <taxon>Anguillidae</taxon>
        <taxon>Anguilla</taxon>
    </lineage>
</organism>
<accession>A0A0E9SJE9</accession>
<evidence type="ECO:0000313" key="1">
    <source>
        <dbReference type="EMBL" id="JAH40785.1"/>
    </source>
</evidence>
<reference evidence="1" key="2">
    <citation type="journal article" date="2015" name="Fish Shellfish Immunol.">
        <title>Early steps in the European eel (Anguilla anguilla)-Vibrio vulnificus interaction in the gills: Role of the RtxA13 toxin.</title>
        <authorList>
            <person name="Callol A."/>
            <person name="Pajuelo D."/>
            <person name="Ebbesson L."/>
            <person name="Teles M."/>
            <person name="MacKenzie S."/>
            <person name="Amaro C."/>
        </authorList>
    </citation>
    <scope>NUCLEOTIDE SEQUENCE</scope>
</reference>
<name>A0A0E9SJE9_ANGAN</name>
<dbReference type="EMBL" id="GBXM01067792">
    <property type="protein sequence ID" value="JAH40785.1"/>
    <property type="molecule type" value="Transcribed_RNA"/>
</dbReference>
<dbReference type="EMBL" id="GBXM01083720">
    <property type="protein sequence ID" value="JAH24857.1"/>
    <property type="molecule type" value="Transcribed_RNA"/>
</dbReference>
<dbReference type="AlphaFoldDB" id="A0A0E9SJE9"/>
<protein>
    <submittedName>
        <fullName evidence="1">Uncharacterized protein</fullName>
    </submittedName>
</protein>
<sequence length="22" mass="2677">MKNCWIHIIMDSGYIIIKNRPM</sequence>
<proteinExistence type="predicted"/>
<reference evidence="1" key="1">
    <citation type="submission" date="2014-11" db="EMBL/GenBank/DDBJ databases">
        <authorList>
            <person name="Amaro Gonzalez C."/>
        </authorList>
    </citation>
    <scope>NUCLEOTIDE SEQUENCE</scope>
</reference>